<dbReference type="UniPathway" id="UPA00850"/>
<keyword evidence="7 17" id="KW-0554">One-carbon metabolism</keyword>
<evidence type="ECO:0000256" key="2">
    <source>
        <dbReference type="ARBA" id="ARBA00004305"/>
    </source>
</evidence>
<evidence type="ECO:0000313" key="22">
    <source>
        <dbReference type="Proteomes" id="UP000268350"/>
    </source>
</evidence>
<evidence type="ECO:0000256" key="10">
    <source>
        <dbReference type="ARBA" id="ARBA00022741"/>
    </source>
</evidence>
<comment type="subcellular location">
    <subcellularLocation>
        <location evidence="3">Cytoplasm</location>
    </subcellularLocation>
    <subcellularLocation>
        <location evidence="1">Mitochondrion inner membrane</location>
    </subcellularLocation>
    <subcellularLocation>
        <location evidence="2">Mitochondrion matrix</location>
    </subcellularLocation>
</comment>
<evidence type="ECO:0000256" key="11">
    <source>
        <dbReference type="ARBA" id="ARBA00022792"/>
    </source>
</evidence>
<evidence type="ECO:0000256" key="17">
    <source>
        <dbReference type="PIRNR" id="PIRNR038895"/>
    </source>
</evidence>
<evidence type="ECO:0000256" key="6">
    <source>
        <dbReference type="ARBA" id="ARBA00022490"/>
    </source>
</evidence>
<evidence type="ECO:0000256" key="12">
    <source>
        <dbReference type="ARBA" id="ARBA00022840"/>
    </source>
</evidence>
<dbReference type="STRING" id="7266.A0A3B0K9U2"/>
<dbReference type="InterPro" id="IPR023600">
    <property type="entry name" value="Folylpolyglutamate_synth_euk"/>
</dbReference>
<keyword evidence="12 18" id="KW-0067">ATP-binding</keyword>
<comment type="function">
    <text evidence="17">Catalyzes conversion of folates to polyglutamate derivatives allowing concentration of folate compounds in the cell and the intracellular retention of these cofactors, which are important substrates for most of the folate-dependent enzymes that are involved in one-carbon transfer reactions involved in purine, pyrimidine and amino acid synthesis.</text>
</comment>
<keyword evidence="15" id="KW-0472">Membrane</keyword>
<evidence type="ECO:0000256" key="20">
    <source>
        <dbReference type="SAM" id="MobiDB-lite"/>
    </source>
</evidence>
<keyword evidence="13 19" id="KW-0460">Magnesium</keyword>
<evidence type="ECO:0000256" key="4">
    <source>
        <dbReference type="ARBA" id="ARBA00005150"/>
    </source>
</evidence>
<evidence type="ECO:0000256" key="13">
    <source>
        <dbReference type="ARBA" id="ARBA00022842"/>
    </source>
</evidence>
<dbReference type="GO" id="GO:0005829">
    <property type="term" value="C:cytosol"/>
    <property type="evidence" value="ECO:0007669"/>
    <property type="project" value="TreeGrafter"/>
</dbReference>
<dbReference type="GO" id="GO:0004326">
    <property type="term" value="F:tetrahydrofolylpolyglutamate synthase activity"/>
    <property type="evidence" value="ECO:0007669"/>
    <property type="project" value="UniProtKB-EC"/>
</dbReference>
<comment type="cofactor">
    <cofactor evidence="17">
        <name>a monovalent cation</name>
        <dbReference type="ChEBI" id="CHEBI:60242"/>
    </cofactor>
    <text evidence="17">A monovalent cation.</text>
</comment>
<gene>
    <name evidence="21" type="ORF">DGUA_6G019622</name>
</gene>
<dbReference type="PIRSF" id="PIRSF038895">
    <property type="entry name" value="FPGS"/>
    <property type="match status" value="1"/>
</dbReference>
<keyword evidence="9 19" id="KW-0479">Metal-binding</keyword>
<dbReference type="InterPro" id="IPR001645">
    <property type="entry name" value="Folylpolyglutamate_synth"/>
</dbReference>
<dbReference type="PANTHER" id="PTHR11136:SF5">
    <property type="entry name" value="FOLYLPOLYGLUTAMATE SYNTHASE, MITOCHONDRIAL"/>
    <property type="match status" value="1"/>
</dbReference>
<accession>A0A3B0K9U2</accession>
<evidence type="ECO:0000256" key="16">
    <source>
        <dbReference type="ARBA" id="ARBA00047493"/>
    </source>
</evidence>
<dbReference type="EMBL" id="OUUW01000021">
    <property type="protein sequence ID" value="SPP89472.1"/>
    <property type="molecule type" value="Genomic_DNA"/>
</dbReference>
<dbReference type="Gene3D" id="3.40.1190.10">
    <property type="entry name" value="Mur-like, catalytic domain"/>
    <property type="match status" value="1"/>
</dbReference>
<comment type="pathway">
    <text evidence="4 17">Cofactor biosynthesis; tetrahydrofolylpolyglutamate biosynthesis.</text>
</comment>
<feature type="binding site" evidence="19">
    <location>
        <position position="283"/>
    </location>
    <ligand>
        <name>Mg(2+)</name>
        <dbReference type="ChEBI" id="CHEBI:18420"/>
        <label>1</label>
    </ligand>
</feature>
<dbReference type="Gene3D" id="3.90.190.20">
    <property type="entry name" value="Mur ligase, C-terminal domain"/>
    <property type="match status" value="1"/>
</dbReference>
<protein>
    <recommendedName>
        <fullName evidence="17">Folylpolyglutamate synthase</fullName>
        <ecNumber evidence="17">6.3.2.17</ecNumber>
    </recommendedName>
    <alternativeName>
        <fullName evidence="17">Folylpoly-gamma-glutamate synthetase</fullName>
    </alternativeName>
    <alternativeName>
        <fullName evidence="17">Tetrahydrofolylpolyglutamate synthase</fullName>
    </alternativeName>
</protein>
<dbReference type="PANTHER" id="PTHR11136">
    <property type="entry name" value="FOLYLPOLYGLUTAMATE SYNTHASE-RELATED"/>
    <property type="match status" value="1"/>
</dbReference>
<dbReference type="EC" id="6.3.2.17" evidence="17"/>
<dbReference type="GO" id="GO:0005743">
    <property type="term" value="C:mitochondrial inner membrane"/>
    <property type="evidence" value="ECO:0007669"/>
    <property type="project" value="UniProtKB-SubCell"/>
</dbReference>
<name>A0A3B0K9U2_DROGU</name>
<dbReference type="AlphaFoldDB" id="A0A3B0K9U2"/>
<evidence type="ECO:0000256" key="5">
    <source>
        <dbReference type="ARBA" id="ARBA00008276"/>
    </source>
</evidence>
<feature type="binding site" evidence="19">
    <location>
        <position position="255"/>
    </location>
    <ligand>
        <name>Mg(2+)</name>
        <dbReference type="ChEBI" id="CHEBI:18420"/>
        <label>1</label>
    </ligand>
</feature>
<feature type="binding site" evidence="19">
    <location>
        <position position="186"/>
    </location>
    <ligand>
        <name>Mg(2+)</name>
        <dbReference type="ChEBI" id="CHEBI:18420"/>
        <label>1</label>
    </ligand>
</feature>
<evidence type="ECO:0000256" key="3">
    <source>
        <dbReference type="ARBA" id="ARBA00004496"/>
    </source>
</evidence>
<sequence>MATRRLIHSVRGYSKTACRAIKLTGMAQPMATGHSTGPMYNTQRCGPRHNKSASKSNTEMPIKCLSTAAANQQQDRTLEELVFDPKGELRSNNSNADRDNAEFERAINQLNSLQSNEATLLHSVNNPKKNPKLDTLKYLERSGLTMDTLQKLSFIHVSGSKGKGSTCALTESLLRHHGAHTGFYTSPHLVATNERIRVDGQPMSKGKFARTFWKVFNRLKESQGAEEDMPAYFKFVTILAFHVFVEERVDVALLEVGIGGEYDCTNVVPNVGTVGIVSLGLEHTDLLGTTLGEIAWQKAGIIKPGSHVFTNVDQTECLEVICQRAQEKKAVVHVVPPTREYFRSEIGAKLWDSCNEIIHLNGSLAIQLASDWLRRTTGPLHHDYDLDAVRLEPKMLLGLQNTHWPGRCQMVEYKGLRLHLDGAHTVESMTVCTQWFAKNIKNNSCPKILIFNRTRGTEYRPLLTLLVRCCDFDMVCFTPNVAFPETTVPSQLMVRISMKNQLIRAKDFATQWTEVCERENKPDRGQVFDSVTEVFNAIRGRYDRHSGQQLEVLVTGSIHLLGATISALGFMEESRT</sequence>
<keyword evidence="22" id="KW-1185">Reference proteome</keyword>
<dbReference type="GO" id="GO:0005524">
    <property type="term" value="F:ATP binding"/>
    <property type="evidence" value="ECO:0007669"/>
    <property type="project" value="UniProtKB-KW"/>
</dbReference>
<evidence type="ECO:0000256" key="19">
    <source>
        <dbReference type="PIRSR" id="PIRSR038895-2"/>
    </source>
</evidence>
<comment type="similarity">
    <text evidence="5 17">Belongs to the folylpolyglutamate synthase family.</text>
</comment>
<evidence type="ECO:0000256" key="15">
    <source>
        <dbReference type="ARBA" id="ARBA00023136"/>
    </source>
</evidence>
<dbReference type="NCBIfam" id="TIGR01499">
    <property type="entry name" value="folC"/>
    <property type="match status" value="1"/>
</dbReference>
<dbReference type="SUPFAM" id="SSF53623">
    <property type="entry name" value="MurD-like peptide ligases, catalytic domain"/>
    <property type="match status" value="1"/>
</dbReference>
<evidence type="ECO:0000256" key="1">
    <source>
        <dbReference type="ARBA" id="ARBA00004273"/>
    </source>
</evidence>
<feature type="region of interest" description="Disordered" evidence="20">
    <location>
        <begin position="29"/>
        <end position="56"/>
    </location>
</feature>
<proteinExistence type="inferred from homology"/>
<keyword evidence="6" id="KW-0963">Cytoplasm</keyword>
<dbReference type="InterPro" id="IPR036565">
    <property type="entry name" value="Mur-like_cat_sf"/>
</dbReference>
<comment type="catalytic activity">
    <reaction evidence="16 17">
        <text>(6S)-5,6,7,8-tetrahydrofolyl-(gamma-L-Glu)(n) + L-glutamate + ATP = (6S)-5,6,7,8-tetrahydrofolyl-(gamma-L-Glu)(n+1) + ADP + phosphate + H(+)</text>
        <dbReference type="Rhea" id="RHEA:10580"/>
        <dbReference type="Rhea" id="RHEA-COMP:14738"/>
        <dbReference type="Rhea" id="RHEA-COMP:14740"/>
        <dbReference type="ChEBI" id="CHEBI:15378"/>
        <dbReference type="ChEBI" id="CHEBI:29985"/>
        <dbReference type="ChEBI" id="CHEBI:30616"/>
        <dbReference type="ChEBI" id="CHEBI:43474"/>
        <dbReference type="ChEBI" id="CHEBI:141005"/>
        <dbReference type="ChEBI" id="CHEBI:456216"/>
        <dbReference type="EC" id="6.3.2.17"/>
    </reaction>
</comment>
<feature type="binding site" evidence="18">
    <location>
        <position position="421"/>
    </location>
    <ligand>
        <name>ATP</name>
        <dbReference type="ChEBI" id="CHEBI:30616"/>
    </ligand>
</feature>
<evidence type="ECO:0000256" key="14">
    <source>
        <dbReference type="ARBA" id="ARBA00023128"/>
    </source>
</evidence>
<keyword evidence="14" id="KW-0496">Mitochondrion</keyword>
<dbReference type="InterPro" id="IPR036615">
    <property type="entry name" value="Mur_ligase_C_dom_sf"/>
</dbReference>
<keyword evidence="11" id="KW-0999">Mitochondrion inner membrane</keyword>
<dbReference type="GO" id="GO:0046872">
    <property type="term" value="F:metal ion binding"/>
    <property type="evidence" value="ECO:0007669"/>
    <property type="project" value="UniProtKB-KW"/>
</dbReference>
<evidence type="ECO:0000313" key="21">
    <source>
        <dbReference type="EMBL" id="SPP89472.1"/>
    </source>
</evidence>
<evidence type="ECO:0000256" key="18">
    <source>
        <dbReference type="PIRSR" id="PIRSR038895-1"/>
    </source>
</evidence>
<evidence type="ECO:0000256" key="8">
    <source>
        <dbReference type="ARBA" id="ARBA00022598"/>
    </source>
</evidence>
<feature type="compositionally biased region" description="Polar residues" evidence="20">
    <location>
        <begin position="33"/>
        <end position="44"/>
    </location>
</feature>
<keyword evidence="10 18" id="KW-0547">Nucleotide-binding</keyword>
<dbReference type="SUPFAM" id="SSF53244">
    <property type="entry name" value="MurD-like peptide ligases, peptide-binding domain"/>
    <property type="match status" value="1"/>
</dbReference>
<dbReference type="GO" id="GO:0005759">
    <property type="term" value="C:mitochondrial matrix"/>
    <property type="evidence" value="ECO:0007669"/>
    <property type="project" value="UniProtKB-SubCell"/>
</dbReference>
<dbReference type="OrthoDB" id="5212574at2759"/>
<dbReference type="InterPro" id="IPR018109">
    <property type="entry name" value="Folylpolyglutamate_synth_CS"/>
</dbReference>
<organism evidence="21 22">
    <name type="scientific">Drosophila guanche</name>
    <name type="common">Fruit fly</name>
    <dbReference type="NCBI Taxonomy" id="7266"/>
    <lineage>
        <taxon>Eukaryota</taxon>
        <taxon>Metazoa</taxon>
        <taxon>Ecdysozoa</taxon>
        <taxon>Arthropoda</taxon>
        <taxon>Hexapoda</taxon>
        <taxon>Insecta</taxon>
        <taxon>Pterygota</taxon>
        <taxon>Neoptera</taxon>
        <taxon>Endopterygota</taxon>
        <taxon>Diptera</taxon>
        <taxon>Brachycera</taxon>
        <taxon>Muscomorpha</taxon>
        <taxon>Ephydroidea</taxon>
        <taxon>Drosophilidae</taxon>
        <taxon>Drosophila</taxon>
        <taxon>Sophophora</taxon>
    </lineage>
</organism>
<feature type="binding site" evidence="18">
    <location>
        <position position="407"/>
    </location>
    <ligand>
        <name>ATP</name>
        <dbReference type="ChEBI" id="CHEBI:30616"/>
    </ligand>
</feature>
<evidence type="ECO:0000256" key="7">
    <source>
        <dbReference type="ARBA" id="ARBA00022563"/>
    </source>
</evidence>
<dbReference type="GO" id="GO:0006730">
    <property type="term" value="P:one-carbon metabolic process"/>
    <property type="evidence" value="ECO:0007669"/>
    <property type="project" value="UniProtKB-KW"/>
</dbReference>
<dbReference type="Proteomes" id="UP000268350">
    <property type="component" value="Unassembled WGS sequence"/>
</dbReference>
<keyword evidence="8 17" id="KW-0436">Ligase</keyword>
<dbReference type="PROSITE" id="PS01012">
    <property type="entry name" value="FOLYLPOLYGLU_SYNT_2"/>
    <property type="match status" value="1"/>
</dbReference>
<evidence type="ECO:0000256" key="9">
    <source>
        <dbReference type="ARBA" id="ARBA00022723"/>
    </source>
</evidence>
<reference evidence="22" key="1">
    <citation type="submission" date="2018-01" db="EMBL/GenBank/DDBJ databases">
        <authorList>
            <person name="Alioto T."/>
            <person name="Alioto T."/>
        </authorList>
    </citation>
    <scope>NUCLEOTIDE SEQUENCE [LARGE SCALE GENOMIC DNA]</scope>
</reference>